<evidence type="ECO:0000313" key="10">
    <source>
        <dbReference type="EMBL" id="KEZ78729.1"/>
    </source>
</evidence>
<dbReference type="GO" id="GO:0005886">
    <property type="term" value="C:plasma membrane"/>
    <property type="evidence" value="ECO:0007669"/>
    <property type="project" value="TreeGrafter"/>
</dbReference>
<evidence type="ECO:0000259" key="8">
    <source>
        <dbReference type="PROSITE" id="PS50111"/>
    </source>
</evidence>
<evidence type="ECO:0000256" key="6">
    <source>
        <dbReference type="SAM" id="MobiDB-lite"/>
    </source>
</evidence>
<name>A0A084IPU5_SALHC</name>
<dbReference type="STRING" id="1304275.C41B8_03901"/>
<reference evidence="10 11" key="1">
    <citation type="submission" date="2013-03" db="EMBL/GenBank/DDBJ databases">
        <title>Salinisphaera hydrothermalis C41B8 Genome Sequencing.</title>
        <authorList>
            <person name="Li C."/>
            <person name="Lai Q."/>
            <person name="Shao Z."/>
        </authorList>
    </citation>
    <scope>NUCLEOTIDE SEQUENCE [LARGE SCALE GENOMIC DNA]</scope>
    <source>
        <strain evidence="10 11">C41B8</strain>
    </source>
</reference>
<dbReference type="PROSITE" id="PS50885">
    <property type="entry name" value="HAMP"/>
    <property type="match status" value="1"/>
</dbReference>
<keyword evidence="3 5" id="KW-0807">Transducer</keyword>
<sequence length="547" mass="58272">MRAKLALGFGAALVFIVMLSALSIWSIRRAADNTAAIYNQNLSGIETVSSLDRQVNDLRSQVGTLLTSQPDASAMKRMADNIGTIEKKIDQGWKAYYPTLITGPKEQKLADQAHKNLKIIKGSLGDFVDDLNQADMLDATNIYGISLHQPIDTLAKQLHQLWRLQRSAAADAYADTRVSARHSQTYIIAAAAAVFILAVLVMLWLMAGIMRPLAAARRFVASITDGHLHERVDNPYRDEFGGMIDGIESMRARLYDVVSDVDNRADSVTAGANEIAAGNDELSTRTQEQAASLQQTAASMEQMTSTVKQNADNAAQANQVAESVREQASEGSEVATSAVASMQAIEQSSQQINEIVGLIDEIAFQTNLLALNASVEAARAGEQGRGFAVVATEVRSLASRSASAAEDIKALVADSASKVADGSAQVARSGEALEAIANRVNQVSDLVAEIAAASKEQSTGIEQVNQAISQMDGATQQNAALVEQSAAAGRSLEAQAQALKQRVAFFELYARAENEHSDSTTAKTKHVDSAAMPVEEEPLPAHHGAAA</sequence>
<organism evidence="10 11">
    <name type="scientific">Salinisphaera hydrothermalis (strain C41B8)</name>
    <dbReference type="NCBI Taxonomy" id="1304275"/>
    <lineage>
        <taxon>Bacteria</taxon>
        <taxon>Pseudomonadati</taxon>
        <taxon>Pseudomonadota</taxon>
        <taxon>Gammaproteobacteria</taxon>
        <taxon>Salinisphaerales</taxon>
        <taxon>Salinisphaeraceae</taxon>
        <taxon>Salinisphaera</taxon>
    </lineage>
</organism>
<dbReference type="AlphaFoldDB" id="A0A084IPU5"/>
<feature type="domain" description="HAMP" evidence="9">
    <location>
        <begin position="207"/>
        <end position="259"/>
    </location>
</feature>
<evidence type="ECO:0000256" key="2">
    <source>
        <dbReference type="ARBA" id="ARBA00022481"/>
    </source>
</evidence>
<feature type="region of interest" description="Disordered" evidence="6">
    <location>
        <begin position="310"/>
        <end position="329"/>
    </location>
</feature>
<evidence type="ECO:0000256" key="5">
    <source>
        <dbReference type="PROSITE-ProRule" id="PRU00284"/>
    </source>
</evidence>
<evidence type="ECO:0000256" key="7">
    <source>
        <dbReference type="SAM" id="Phobius"/>
    </source>
</evidence>
<comment type="caution">
    <text evidence="10">The sequence shown here is derived from an EMBL/GenBank/DDBJ whole genome shotgun (WGS) entry which is preliminary data.</text>
</comment>
<proteinExistence type="inferred from homology"/>
<evidence type="ECO:0000256" key="3">
    <source>
        <dbReference type="ARBA" id="ARBA00023224"/>
    </source>
</evidence>
<keyword evidence="7" id="KW-1133">Transmembrane helix</keyword>
<dbReference type="InterPro" id="IPR004089">
    <property type="entry name" value="MCPsignal_dom"/>
</dbReference>
<evidence type="ECO:0000259" key="9">
    <source>
        <dbReference type="PROSITE" id="PS50885"/>
    </source>
</evidence>
<dbReference type="PANTHER" id="PTHR43531:SF14">
    <property type="entry name" value="METHYL-ACCEPTING CHEMOTAXIS PROTEIN I-RELATED"/>
    <property type="match status" value="1"/>
</dbReference>
<accession>A0A084IPU5</accession>
<feature type="compositionally biased region" description="Low complexity" evidence="6">
    <location>
        <begin position="310"/>
        <end position="321"/>
    </location>
</feature>
<evidence type="ECO:0000256" key="1">
    <source>
        <dbReference type="ARBA" id="ARBA00004370"/>
    </source>
</evidence>
<feature type="domain" description="Methyl-accepting transducer" evidence="8">
    <location>
        <begin position="264"/>
        <end position="493"/>
    </location>
</feature>
<protein>
    <submittedName>
        <fullName evidence="10">Methyl-accepting chemotaxis sensory transducer</fullName>
    </submittedName>
</protein>
<feature type="region of interest" description="Disordered" evidence="6">
    <location>
        <begin position="514"/>
        <end position="547"/>
    </location>
</feature>
<dbReference type="EMBL" id="APNK01000003">
    <property type="protein sequence ID" value="KEZ78729.1"/>
    <property type="molecule type" value="Genomic_DNA"/>
</dbReference>
<dbReference type="SMART" id="SM00283">
    <property type="entry name" value="MA"/>
    <property type="match status" value="1"/>
</dbReference>
<evidence type="ECO:0000256" key="4">
    <source>
        <dbReference type="ARBA" id="ARBA00029447"/>
    </source>
</evidence>
<dbReference type="Pfam" id="PF12729">
    <property type="entry name" value="4HB_MCP_1"/>
    <property type="match status" value="1"/>
</dbReference>
<dbReference type="eggNOG" id="COG0840">
    <property type="taxonomic scope" value="Bacteria"/>
</dbReference>
<dbReference type="PROSITE" id="PS50111">
    <property type="entry name" value="CHEMOTAXIS_TRANSDUC_2"/>
    <property type="match status" value="1"/>
</dbReference>
<dbReference type="GO" id="GO:0007165">
    <property type="term" value="P:signal transduction"/>
    <property type="evidence" value="ECO:0007669"/>
    <property type="project" value="UniProtKB-KW"/>
</dbReference>
<dbReference type="InterPro" id="IPR051310">
    <property type="entry name" value="MCP_chemotaxis"/>
</dbReference>
<dbReference type="GO" id="GO:0006935">
    <property type="term" value="P:chemotaxis"/>
    <property type="evidence" value="ECO:0007669"/>
    <property type="project" value="InterPro"/>
</dbReference>
<comment type="similarity">
    <text evidence="4">Belongs to the methyl-accepting chemotaxis (MCP) protein family.</text>
</comment>
<dbReference type="SUPFAM" id="SSF58104">
    <property type="entry name" value="Methyl-accepting chemotaxis protein (MCP) signaling domain"/>
    <property type="match status" value="1"/>
</dbReference>
<dbReference type="GO" id="GO:0004888">
    <property type="term" value="F:transmembrane signaling receptor activity"/>
    <property type="evidence" value="ECO:0007669"/>
    <property type="project" value="InterPro"/>
</dbReference>
<dbReference type="CDD" id="cd06225">
    <property type="entry name" value="HAMP"/>
    <property type="match status" value="1"/>
</dbReference>
<dbReference type="Pfam" id="PF00015">
    <property type="entry name" value="MCPsignal"/>
    <property type="match status" value="1"/>
</dbReference>
<keyword evidence="11" id="KW-1185">Reference proteome</keyword>
<dbReference type="InterPro" id="IPR003660">
    <property type="entry name" value="HAMP_dom"/>
</dbReference>
<evidence type="ECO:0000313" key="11">
    <source>
        <dbReference type="Proteomes" id="UP000028302"/>
    </source>
</evidence>
<feature type="transmembrane region" description="Helical" evidence="7">
    <location>
        <begin position="186"/>
        <end position="209"/>
    </location>
</feature>
<keyword evidence="2" id="KW-0488">Methylation</keyword>
<dbReference type="InterPro" id="IPR004090">
    <property type="entry name" value="Chemotax_Me-accpt_rcpt"/>
</dbReference>
<gene>
    <name evidence="10" type="ORF">C41B8_03901</name>
</gene>
<dbReference type="PANTHER" id="PTHR43531">
    <property type="entry name" value="PROTEIN ICFG"/>
    <property type="match status" value="1"/>
</dbReference>
<dbReference type="Proteomes" id="UP000028302">
    <property type="component" value="Unassembled WGS sequence"/>
</dbReference>
<comment type="subcellular location">
    <subcellularLocation>
        <location evidence="1">Membrane</location>
    </subcellularLocation>
</comment>
<dbReference type="FunFam" id="1.10.287.950:FF:000001">
    <property type="entry name" value="Methyl-accepting chemotaxis sensory transducer"/>
    <property type="match status" value="1"/>
</dbReference>
<dbReference type="InterPro" id="IPR024478">
    <property type="entry name" value="HlyB_4HB_MCP"/>
</dbReference>
<dbReference type="CDD" id="cd11386">
    <property type="entry name" value="MCP_signal"/>
    <property type="match status" value="1"/>
</dbReference>
<dbReference type="Gene3D" id="1.10.287.950">
    <property type="entry name" value="Methyl-accepting chemotaxis protein"/>
    <property type="match status" value="1"/>
</dbReference>
<keyword evidence="7" id="KW-0472">Membrane</keyword>
<keyword evidence="7" id="KW-0812">Transmembrane</keyword>
<dbReference type="SMART" id="SM00304">
    <property type="entry name" value="HAMP"/>
    <property type="match status" value="1"/>
</dbReference>
<dbReference type="PATRIC" id="fig|1304275.5.peg.794"/>
<dbReference type="PRINTS" id="PR00260">
    <property type="entry name" value="CHEMTRNSDUCR"/>
</dbReference>